<name>A0ABX1RZZ4_9FLAO</name>
<dbReference type="Gene3D" id="1.20.120.450">
    <property type="entry name" value="dinb family like domain"/>
    <property type="match status" value="1"/>
</dbReference>
<dbReference type="InterPro" id="IPR034660">
    <property type="entry name" value="DinB/YfiT-like"/>
</dbReference>
<reference evidence="2 3" key="1">
    <citation type="submission" date="2020-04" db="EMBL/GenBank/DDBJ databases">
        <title>A Flavivirga sp. nov.</title>
        <authorList>
            <person name="Sun X."/>
        </authorList>
    </citation>
    <scope>NUCLEOTIDE SEQUENCE [LARGE SCALE GENOMIC DNA]</scope>
    <source>
        <strain evidence="2 3">Y03</strain>
    </source>
</reference>
<dbReference type="Pfam" id="PF12867">
    <property type="entry name" value="DinB_2"/>
    <property type="match status" value="1"/>
</dbReference>
<organism evidence="2 3">
    <name type="scientific">Flavivirga algicola</name>
    <dbReference type="NCBI Taxonomy" id="2729136"/>
    <lineage>
        <taxon>Bacteria</taxon>
        <taxon>Pseudomonadati</taxon>
        <taxon>Bacteroidota</taxon>
        <taxon>Flavobacteriia</taxon>
        <taxon>Flavobacteriales</taxon>
        <taxon>Flavobacteriaceae</taxon>
        <taxon>Flavivirga</taxon>
    </lineage>
</organism>
<dbReference type="EMBL" id="JABBHF010000010">
    <property type="protein sequence ID" value="NMH89147.1"/>
    <property type="molecule type" value="Genomic_DNA"/>
</dbReference>
<dbReference type="SUPFAM" id="SSF109854">
    <property type="entry name" value="DinB/YfiT-like putative metalloenzymes"/>
    <property type="match status" value="1"/>
</dbReference>
<dbReference type="InterPro" id="IPR024775">
    <property type="entry name" value="DinB-like"/>
</dbReference>
<sequence>MTYNLDQALEILERTPNTLNIMLLGLSDEWIYNNEGDNTWSAFDVVGHLIHGEKTDWIVRIQIILSDSSNKVFESFDRFAQFGNSKDKTLQQLLKEFSELRTENLKKLKDFKITESQLKMKAAHPELGEVRLKELLACWVAHDLAHIVQIARVMAKQYKDEVGPWKAFIPILNT</sequence>
<keyword evidence="3" id="KW-1185">Reference proteome</keyword>
<dbReference type="Proteomes" id="UP000746690">
    <property type="component" value="Unassembled WGS sequence"/>
</dbReference>
<evidence type="ECO:0000259" key="1">
    <source>
        <dbReference type="Pfam" id="PF12867"/>
    </source>
</evidence>
<accession>A0ABX1RZZ4</accession>
<comment type="caution">
    <text evidence="2">The sequence shown here is derived from an EMBL/GenBank/DDBJ whole genome shotgun (WGS) entry which is preliminary data.</text>
</comment>
<protein>
    <submittedName>
        <fullName evidence="2">DinB family protein</fullName>
    </submittedName>
</protein>
<feature type="domain" description="DinB-like" evidence="1">
    <location>
        <begin position="12"/>
        <end position="150"/>
    </location>
</feature>
<dbReference type="RefSeq" id="WP_169675848.1">
    <property type="nucleotide sequence ID" value="NZ_JABBHF010000010.1"/>
</dbReference>
<evidence type="ECO:0000313" key="3">
    <source>
        <dbReference type="Proteomes" id="UP000746690"/>
    </source>
</evidence>
<proteinExistence type="predicted"/>
<gene>
    <name evidence="2" type="ORF">HHX25_16670</name>
</gene>
<evidence type="ECO:0000313" key="2">
    <source>
        <dbReference type="EMBL" id="NMH89147.1"/>
    </source>
</evidence>